<reference evidence="9" key="1">
    <citation type="submission" date="2022-12" db="EMBL/GenBank/DDBJ databases">
        <authorList>
            <person name="Petersen C."/>
        </authorList>
    </citation>
    <scope>NUCLEOTIDE SEQUENCE</scope>
    <source>
        <strain evidence="9">IBT 21472</strain>
    </source>
</reference>
<dbReference type="InterPro" id="IPR036259">
    <property type="entry name" value="MFS_trans_sf"/>
</dbReference>
<feature type="transmembrane region" description="Helical" evidence="8">
    <location>
        <begin position="118"/>
        <end position="135"/>
    </location>
</feature>
<feature type="transmembrane region" description="Helical" evidence="8">
    <location>
        <begin position="251"/>
        <end position="268"/>
    </location>
</feature>
<reference evidence="9" key="2">
    <citation type="journal article" date="2023" name="IMA Fungus">
        <title>Comparative genomic study of the Penicillium genus elucidates a diverse pangenome and 15 lateral gene transfer events.</title>
        <authorList>
            <person name="Petersen C."/>
            <person name="Sorensen T."/>
            <person name="Nielsen M.R."/>
            <person name="Sondergaard T.E."/>
            <person name="Sorensen J.L."/>
            <person name="Fitzpatrick D.A."/>
            <person name="Frisvad J.C."/>
            <person name="Nielsen K.L."/>
        </authorList>
    </citation>
    <scope>NUCLEOTIDE SEQUENCE</scope>
    <source>
        <strain evidence="9">IBT 21472</strain>
    </source>
</reference>
<name>A0A9W9UD92_9EURO</name>
<feature type="region of interest" description="Disordered" evidence="7">
    <location>
        <begin position="204"/>
        <end position="232"/>
    </location>
</feature>
<dbReference type="PROSITE" id="PS50850">
    <property type="entry name" value="MFS"/>
    <property type="match status" value="1"/>
</dbReference>
<proteinExistence type="inferred from homology"/>
<feature type="transmembrane region" description="Helical" evidence="8">
    <location>
        <begin position="176"/>
        <end position="196"/>
    </location>
</feature>
<dbReference type="InterPro" id="IPR001958">
    <property type="entry name" value="Tet-R_TetA/multi-R_MdtG-like"/>
</dbReference>
<comment type="subcellular location">
    <subcellularLocation>
        <location evidence="1">Membrane</location>
        <topology evidence="1">Multi-pass membrane protein</topology>
    </subcellularLocation>
</comment>
<accession>A0A9W9UD92</accession>
<dbReference type="AlphaFoldDB" id="A0A9W9UD92"/>
<feature type="transmembrane region" description="Helical" evidence="8">
    <location>
        <begin position="88"/>
        <end position="112"/>
    </location>
</feature>
<feature type="compositionally biased region" description="Acidic residues" evidence="7">
    <location>
        <begin position="206"/>
        <end position="216"/>
    </location>
</feature>
<keyword evidence="10" id="KW-1185">Reference proteome</keyword>
<feature type="transmembrane region" description="Helical" evidence="8">
    <location>
        <begin position="429"/>
        <end position="448"/>
    </location>
</feature>
<dbReference type="GO" id="GO:0016020">
    <property type="term" value="C:membrane"/>
    <property type="evidence" value="ECO:0007669"/>
    <property type="project" value="UniProtKB-SubCell"/>
</dbReference>
<evidence type="ECO:0000256" key="5">
    <source>
        <dbReference type="ARBA" id="ARBA00022989"/>
    </source>
</evidence>
<feature type="transmembrane region" description="Helical" evidence="8">
    <location>
        <begin position="320"/>
        <end position="344"/>
    </location>
</feature>
<feature type="transmembrane region" description="Helical" evidence="8">
    <location>
        <begin position="398"/>
        <end position="417"/>
    </location>
</feature>
<dbReference type="GO" id="GO:0022857">
    <property type="term" value="F:transmembrane transporter activity"/>
    <property type="evidence" value="ECO:0007669"/>
    <property type="project" value="InterPro"/>
</dbReference>
<dbReference type="PANTHER" id="PTHR23506">
    <property type="entry name" value="GH10249P"/>
    <property type="match status" value="1"/>
</dbReference>
<dbReference type="PANTHER" id="PTHR23506:SF35">
    <property type="entry name" value="MAJOR FACILITATOR SUPERFAMILY (MFS) PROFILE DOMAIN-CONTAINING PROTEIN-RELATED"/>
    <property type="match status" value="1"/>
</dbReference>
<evidence type="ECO:0000256" key="2">
    <source>
        <dbReference type="ARBA" id="ARBA00006829"/>
    </source>
</evidence>
<organism evidence="9 10">
    <name type="scientific">Penicillium atrosanguineum</name>
    <dbReference type="NCBI Taxonomy" id="1132637"/>
    <lineage>
        <taxon>Eukaryota</taxon>
        <taxon>Fungi</taxon>
        <taxon>Dikarya</taxon>
        <taxon>Ascomycota</taxon>
        <taxon>Pezizomycotina</taxon>
        <taxon>Eurotiomycetes</taxon>
        <taxon>Eurotiomycetidae</taxon>
        <taxon>Eurotiales</taxon>
        <taxon>Aspergillaceae</taxon>
        <taxon>Penicillium</taxon>
    </lineage>
</organism>
<dbReference type="EMBL" id="JAPZBO010000001">
    <property type="protein sequence ID" value="KAJ5331848.1"/>
    <property type="molecule type" value="Genomic_DNA"/>
</dbReference>
<keyword evidence="6 8" id="KW-0472">Membrane</keyword>
<evidence type="ECO:0000313" key="9">
    <source>
        <dbReference type="EMBL" id="KAJ5331848.1"/>
    </source>
</evidence>
<sequence>MSAQPWGYRWRSSQAFIVFTAVLGLFSETFLYGFIVPILSYMLEDRLQLPPSQTQWLTTALLTSHGFFAMASAPIIAHFADKTSDRKVPLLLALAGCATGTLLVAICSSLWLLFLGRMIQAVAGSAGWIVGFATLTDNIRSEHVGKALGTAMSFVTAGVIMGPMVAGVLVQLLGYWAAWCAPFILLGMDFVARLLMIGKNDTQSESSEDAASDENEALLPRKVSSPSDPEQGCTELTGPGFYRIVLCDIRIIAALLNLFMFSLIISGFDATLPLHLRKIFNWGPLPIGMIFLGIQVPGMILGPVVGWLRDRVGLRYPTTVGWVLMAPLLCVLGMPGTGIDWISYGDNGKVVFIGGMIAIGAVAPLVRGAGTFQLIAVTNDLQAEKPTLFGPHGGSSRIFSITEVTFNMGAMLGPLFSGAIVEEFSFSTMVRTLGILSLAVALACFRYLSKECPKRR</sequence>
<evidence type="ECO:0000256" key="6">
    <source>
        <dbReference type="ARBA" id="ARBA00023136"/>
    </source>
</evidence>
<evidence type="ECO:0000313" key="10">
    <source>
        <dbReference type="Proteomes" id="UP001147746"/>
    </source>
</evidence>
<dbReference type="InterPro" id="IPR020846">
    <property type="entry name" value="MFS_dom"/>
</dbReference>
<dbReference type="OrthoDB" id="5086884at2759"/>
<keyword evidence="5 8" id="KW-1133">Transmembrane helix</keyword>
<comment type="caution">
    <text evidence="9">The sequence shown here is derived from an EMBL/GenBank/DDBJ whole genome shotgun (WGS) entry which is preliminary data.</text>
</comment>
<keyword evidence="3" id="KW-0813">Transport</keyword>
<feature type="transmembrane region" description="Helical" evidence="8">
    <location>
        <begin position="16"/>
        <end position="43"/>
    </location>
</feature>
<protein>
    <submittedName>
        <fullName evidence="9">MFS transporter</fullName>
    </submittedName>
</protein>
<feature type="transmembrane region" description="Helical" evidence="8">
    <location>
        <begin position="147"/>
        <end position="170"/>
    </location>
</feature>
<evidence type="ECO:0000256" key="8">
    <source>
        <dbReference type="SAM" id="Phobius"/>
    </source>
</evidence>
<evidence type="ECO:0000256" key="7">
    <source>
        <dbReference type="SAM" id="MobiDB-lite"/>
    </source>
</evidence>
<evidence type="ECO:0000256" key="1">
    <source>
        <dbReference type="ARBA" id="ARBA00004141"/>
    </source>
</evidence>
<dbReference type="PRINTS" id="PR01035">
    <property type="entry name" value="TCRTETA"/>
</dbReference>
<gene>
    <name evidence="9" type="ORF">N7476_001631</name>
</gene>
<dbReference type="InterPro" id="IPR011701">
    <property type="entry name" value="MFS"/>
</dbReference>
<comment type="similarity">
    <text evidence="2">Belongs to the major facilitator superfamily. Vesicular transporter family.</text>
</comment>
<evidence type="ECO:0000256" key="4">
    <source>
        <dbReference type="ARBA" id="ARBA00022692"/>
    </source>
</evidence>
<dbReference type="SUPFAM" id="SSF103473">
    <property type="entry name" value="MFS general substrate transporter"/>
    <property type="match status" value="1"/>
</dbReference>
<keyword evidence="4 8" id="KW-0812">Transmembrane</keyword>
<evidence type="ECO:0000256" key="3">
    <source>
        <dbReference type="ARBA" id="ARBA00022448"/>
    </source>
</evidence>
<dbReference type="Proteomes" id="UP001147746">
    <property type="component" value="Unassembled WGS sequence"/>
</dbReference>
<feature type="transmembrane region" description="Helical" evidence="8">
    <location>
        <begin position="350"/>
        <end position="377"/>
    </location>
</feature>
<feature type="transmembrane region" description="Helical" evidence="8">
    <location>
        <begin position="288"/>
        <end position="308"/>
    </location>
</feature>
<dbReference type="Gene3D" id="1.20.1250.20">
    <property type="entry name" value="MFS general substrate transporter like domains"/>
    <property type="match status" value="2"/>
</dbReference>
<feature type="transmembrane region" description="Helical" evidence="8">
    <location>
        <begin position="55"/>
        <end position="76"/>
    </location>
</feature>
<dbReference type="Pfam" id="PF07690">
    <property type="entry name" value="MFS_1"/>
    <property type="match status" value="1"/>
</dbReference>
<dbReference type="InterPro" id="IPR050930">
    <property type="entry name" value="MFS_Vesicular_Transporter"/>
</dbReference>